<sequence length="409" mass="43210">MSAPALERAGRVLRTREEALETAHRLAAVFAEGAVRRDQERRLPHAEVDRLKASGLLAIAVPTAYGGPGLPPSVAAEVFAVLASADPNLAQIPHSHFVYLNLVRVAGTEEQCRRLFGRVLDGALLANAQSERGGKTLTDIRTTLSPDGHGALVVEGTKYYCTGTLFADIVPTLTRLDDPRGVSGLPEGDHVVLLDATSSGLAISDDWDAVGQRTTASGTVTLQSVQVHPDQVITRAKAFDDPGGYGAYAQLLHTAIDVGIARGALEAAAEFVRTKSRPWFEAEVDEAVDDPFTVQRFGELAVDVAGADALLERAGRAVDAVFAAPGRDLAAAASLAVAAAKVVGERSSLSVSSGLFEVSGTRSAAGPEALDRYWRNARTHTLHDPVRWKIQHLGRHALTGALPPSHGTI</sequence>
<dbReference type="Proteomes" id="UP000649179">
    <property type="component" value="Unassembled WGS sequence"/>
</dbReference>
<feature type="domain" description="Acyl-CoA dehydrogenase C-terminal" evidence="4">
    <location>
        <begin position="252"/>
        <end position="384"/>
    </location>
</feature>
<dbReference type="InterPro" id="IPR023922">
    <property type="entry name" value="S04_starv_induced_SfnB"/>
</dbReference>
<protein>
    <submittedName>
        <fullName evidence="5">SfnB family sulfur acquisition oxidoreductase</fullName>
    </submittedName>
</protein>
<dbReference type="SUPFAM" id="SSF56645">
    <property type="entry name" value="Acyl-CoA dehydrogenase NM domain-like"/>
    <property type="match status" value="1"/>
</dbReference>
<dbReference type="Pfam" id="PF02771">
    <property type="entry name" value="Acyl-CoA_dh_N"/>
    <property type="match status" value="1"/>
</dbReference>
<dbReference type="InterPro" id="IPR050741">
    <property type="entry name" value="Acyl-CoA_dehydrogenase"/>
</dbReference>
<comment type="caution">
    <text evidence="5">The sequence shown here is derived from an EMBL/GenBank/DDBJ whole genome shotgun (WGS) entry which is preliminary data.</text>
</comment>
<evidence type="ECO:0000259" key="4">
    <source>
        <dbReference type="Pfam" id="PF08028"/>
    </source>
</evidence>
<dbReference type="GO" id="GO:0003995">
    <property type="term" value="F:acyl-CoA dehydrogenase activity"/>
    <property type="evidence" value="ECO:0007669"/>
    <property type="project" value="TreeGrafter"/>
</dbReference>
<dbReference type="GO" id="GO:0033539">
    <property type="term" value="P:fatty acid beta-oxidation using acyl-CoA dehydrogenase"/>
    <property type="evidence" value="ECO:0007669"/>
    <property type="project" value="TreeGrafter"/>
</dbReference>
<dbReference type="InterPro" id="IPR013107">
    <property type="entry name" value="Acyl-CoA_DH_C"/>
</dbReference>
<dbReference type="AlphaFoldDB" id="A0A917BLR4"/>
<evidence type="ECO:0000313" key="6">
    <source>
        <dbReference type="Proteomes" id="UP000649179"/>
    </source>
</evidence>
<dbReference type="InterPro" id="IPR009100">
    <property type="entry name" value="AcylCoA_DH/oxidase_NM_dom_sf"/>
</dbReference>
<dbReference type="PANTHER" id="PTHR48083:SF19">
    <property type="entry name" value="FLAVIN-DEPENDENT MONOOXYGENASE, OXYGENASE SUBUNIT HSAA"/>
    <property type="match status" value="1"/>
</dbReference>
<evidence type="ECO:0000259" key="3">
    <source>
        <dbReference type="Pfam" id="PF02771"/>
    </source>
</evidence>
<evidence type="ECO:0000256" key="2">
    <source>
        <dbReference type="ARBA" id="ARBA00049661"/>
    </source>
</evidence>
<dbReference type="RefSeq" id="WP_188779614.1">
    <property type="nucleotide sequence ID" value="NZ_BMKQ01000001.1"/>
</dbReference>
<dbReference type="GO" id="GO:0016712">
    <property type="term" value="F:oxidoreductase activity, acting on paired donors, with incorporation or reduction of molecular oxygen, reduced flavin or flavoprotein as one donor, and incorporation of one atom of oxygen"/>
    <property type="evidence" value="ECO:0007669"/>
    <property type="project" value="TreeGrafter"/>
</dbReference>
<feature type="domain" description="Acyl-CoA dehydrogenase/oxidase N-terminal" evidence="3">
    <location>
        <begin position="19"/>
        <end position="122"/>
    </location>
</feature>
<dbReference type="GO" id="GO:0050660">
    <property type="term" value="F:flavin adenine dinucleotide binding"/>
    <property type="evidence" value="ECO:0007669"/>
    <property type="project" value="InterPro"/>
</dbReference>
<dbReference type="PANTHER" id="PTHR48083">
    <property type="entry name" value="MEDIUM-CHAIN SPECIFIC ACYL-COA DEHYDROGENASE, MITOCHONDRIAL-RELATED"/>
    <property type="match status" value="1"/>
</dbReference>
<evidence type="ECO:0000313" key="5">
    <source>
        <dbReference type="EMBL" id="GGF45875.1"/>
    </source>
</evidence>
<name>A0A917BLR4_9ACTN</name>
<dbReference type="Gene3D" id="1.20.140.10">
    <property type="entry name" value="Butyryl-CoA Dehydrogenase, subunit A, domain 3"/>
    <property type="match status" value="1"/>
</dbReference>
<proteinExistence type="inferred from homology"/>
<dbReference type="SUPFAM" id="SSF47203">
    <property type="entry name" value="Acyl-CoA dehydrogenase C-terminal domain-like"/>
    <property type="match status" value="1"/>
</dbReference>
<reference evidence="5" key="1">
    <citation type="journal article" date="2014" name="Int. J. Syst. Evol. Microbiol.">
        <title>Complete genome sequence of Corynebacterium casei LMG S-19264T (=DSM 44701T), isolated from a smear-ripened cheese.</title>
        <authorList>
            <consortium name="US DOE Joint Genome Institute (JGI-PGF)"/>
            <person name="Walter F."/>
            <person name="Albersmeier A."/>
            <person name="Kalinowski J."/>
            <person name="Ruckert C."/>
        </authorList>
    </citation>
    <scope>NUCLEOTIDE SEQUENCE</scope>
    <source>
        <strain evidence="5">CGMCC 1.16067</strain>
    </source>
</reference>
<comment type="similarity">
    <text evidence="2">Belongs to the HpaH/HsaA monooxygenase family.</text>
</comment>
<reference evidence="5" key="2">
    <citation type="submission" date="2020-09" db="EMBL/GenBank/DDBJ databases">
        <authorList>
            <person name="Sun Q."/>
            <person name="Zhou Y."/>
        </authorList>
    </citation>
    <scope>NUCLEOTIDE SEQUENCE</scope>
    <source>
        <strain evidence="5">CGMCC 1.16067</strain>
    </source>
</reference>
<accession>A0A917BLR4</accession>
<keyword evidence="1" id="KW-0560">Oxidoreductase</keyword>
<dbReference type="PIRSF" id="PIRSF016578">
    <property type="entry name" value="HsaA"/>
    <property type="match status" value="1"/>
</dbReference>
<dbReference type="InterPro" id="IPR013786">
    <property type="entry name" value="AcylCoA_DH/ox_N"/>
</dbReference>
<gene>
    <name evidence="5" type="ORF">GCM10011519_19670</name>
</gene>
<dbReference type="EMBL" id="BMKQ01000001">
    <property type="protein sequence ID" value="GGF45875.1"/>
    <property type="molecule type" value="Genomic_DNA"/>
</dbReference>
<dbReference type="Gene3D" id="1.10.540.10">
    <property type="entry name" value="Acyl-CoA dehydrogenase/oxidase, N-terminal domain"/>
    <property type="match status" value="1"/>
</dbReference>
<dbReference type="GO" id="GO:0005737">
    <property type="term" value="C:cytoplasm"/>
    <property type="evidence" value="ECO:0007669"/>
    <property type="project" value="TreeGrafter"/>
</dbReference>
<dbReference type="NCBIfam" id="TIGR04022">
    <property type="entry name" value="sulfur_SfnB"/>
    <property type="match status" value="1"/>
</dbReference>
<dbReference type="InterPro" id="IPR036250">
    <property type="entry name" value="AcylCo_DH-like_C"/>
</dbReference>
<dbReference type="Gene3D" id="2.40.110.10">
    <property type="entry name" value="Butyryl-CoA Dehydrogenase, subunit A, domain 2"/>
    <property type="match status" value="1"/>
</dbReference>
<dbReference type="InterPro" id="IPR037069">
    <property type="entry name" value="AcylCoA_DH/ox_N_sf"/>
</dbReference>
<organism evidence="5 6">
    <name type="scientific">Marmoricola endophyticus</name>
    <dbReference type="NCBI Taxonomy" id="2040280"/>
    <lineage>
        <taxon>Bacteria</taxon>
        <taxon>Bacillati</taxon>
        <taxon>Actinomycetota</taxon>
        <taxon>Actinomycetes</taxon>
        <taxon>Propionibacteriales</taxon>
        <taxon>Nocardioidaceae</taxon>
        <taxon>Marmoricola</taxon>
    </lineage>
</organism>
<evidence type="ECO:0000256" key="1">
    <source>
        <dbReference type="ARBA" id="ARBA00023002"/>
    </source>
</evidence>
<keyword evidence="6" id="KW-1185">Reference proteome</keyword>
<dbReference type="Pfam" id="PF08028">
    <property type="entry name" value="Acyl-CoA_dh_2"/>
    <property type="match status" value="1"/>
</dbReference>
<dbReference type="InterPro" id="IPR046373">
    <property type="entry name" value="Acyl-CoA_Oxase/DH_mid-dom_sf"/>
</dbReference>